<organism evidence="3 4">
    <name type="scientific">Podospora appendiculata</name>
    <dbReference type="NCBI Taxonomy" id="314037"/>
    <lineage>
        <taxon>Eukaryota</taxon>
        <taxon>Fungi</taxon>
        <taxon>Dikarya</taxon>
        <taxon>Ascomycota</taxon>
        <taxon>Pezizomycotina</taxon>
        <taxon>Sordariomycetes</taxon>
        <taxon>Sordariomycetidae</taxon>
        <taxon>Sordariales</taxon>
        <taxon>Podosporaceae</taxon>
        <taxon>Podospora</taxon>
    </lineage>
</organism>
<keyword evidence="4" id="KW-1185">Reference proteome</keyword>
<dbReference type="Pfam" id="PF22664">
    <property type="entry name" value="TRI-like_N"/>
    <property type="match status" value="1"/>
</dbReference>
<comment type="caution">
    <text evidence="3">The sequence shown here is derived from an EMBL/GenBank/DDBJ whole genome shotgun (WGS) entry which is preliminary data.</text>
</comment>
<proteinExistence type="predicted"/>
<evidence type="ECO:0000313" key="3">
    <source>
        <dbReference type="EMBL" id="KAK3683407.1"/>
    </source>
</evidence>
<evidence type="ECO:0000313" key="4">
    <source>
        <dbReference type="Proteomes" id="UP001270362"/>
    </source>
</evidence>
<dbReference type="Gene3D" id="3.30.559.10">
    <property type="entry name" value="Chloramphenicol acetyltransferase-like domain"/>
    <property type="match status" value="2"/>
</dbReference>
<protein>
    <submittedName>
        <fullName evidence="3">Transferase family-domain-containing protein</fullName>
    </submittedName>
</protein>
<dbReference type="AlphaFoldDB" id="A0AAE0X239"/>
<keyword evidence="1 3" id="KW-0808">Transferase</keyword>
<reference evidence="3" key="2">
    <citation type="submission" date="2023-06" db="EMBL/GenBank/DDBJ databases">
        <authorList>
            <consortium name="Lawrence Berkeley National Laboratory"/>
            <person name="Haridas S."/>
            <person name="Hensen N."/>
            <person name="Bonometti L."/>
            <person name="Westerberg I."/>
            <person name="Brannstrom I.O."/>
            <person name="Guillou S."/>
            <person name="Cros-Aarteil S."/>
            <person name="Calhoun S."/>
            <person name="Kuo A."/>
            <person name="Mondo S."/>
            <person name="Pangilinan J."/>
            <person name="Riley R."/>
            <person name="Labutti K."/>
            <person name="Andreopoulos B."/>
            <person name="Lipzen A."/>
            <person name="Chen C."/>
            <person name="Yanf M."/>
            <person name="Daum C."/>
            <person name="Ng V."/>
            <person name="Clum A."/>
            <person name="Steindorff A."/>
            <person name="Ohm R."/>
            <person name="Martin F."/>
            <person name="Silar P."/>
            <person name="Natvig D."/>
            <person name="Lalanne C."/>
            <person name="Gautier V."/>
            <person name="Ament-Velasquez S.L."/>
            <person name="Kruys A."/>
            <person name="Hutchinson M.I."/>
            <person name="Powell A.J."/>
            <person name="Barry K."/>
            <person name="Miller A.N."/>
            <person name="Grigoriev I.V."/>
            <person name="Debuchy R."/>
            <person name="Gladieux P."/>
            <person name="Thoren M.H."/>
            <person name="Johannesson H."/>
        </authorList>
    </citation>
    <scope>NUCLEOTIDE SEQUENCE</scope>
    <source>
        <strain evidence="3">CBS 314.62</strain>
    </source>
</reference>
<dbReference type="Proteomes" id="UP001270362">
    <property type="component" value="Unassembled WGS sequence"/>
</dbReference>
<dbReference type="InterPro" id="IPR023213">
    <property type="entry name" value="CAT-like_dom_sf"/>
</dbReference>
<name>A0AAE0X239_9PEZI</name>
<reference evidence="3" key="1">
    <citation type="journal article" date="2023" name="Mol. Phylogenet. Evol.">
        <title>Genome-scale phylogeny and comparative genomics of the fungal order Sordariales.</title>
        <authorList>
            <person name="Hensen N."/>
            <person name="Bonometti L."/>
            <person name="Westerberg I."/>
            <person name="Brannstrom I.O."/>
            <person name="Guillou S."/>
            <person name="Cros-Aarteil S."/>
            <person name="Calhoun S."/>
            <person name="Haridas S."/>
            <person name="Kuo A."/>
            <person name="Mondo S."/>
            <person name="Pangilinan J."/>
            <person name="Riley R."/>
            <person name="LaButti K."/>
            <person name="Andreopoulos B."/>
            <person name="Lipzen A."/>
            <person name="Chen C."/>
            <person name="Yan M."/>
            <person name="Daum C."/>
            <person name="Ng V."/>
            <person name="Clum A."/>
            <person name="Steindorff A."/>
            <person name="Ohm R.A."/>
            <person name="Martin F."/>
            <person name="Silar P."/>
            <person name="Natvig D.O."/>
            <person name="Lalanne C."/>
            <person name="Gautier V."/>
            <person name="Ament-Velasquez S.L."/>
            <person name="Kruys A."/>
            <person name="Hutchinson M.I."/>
            <person name="Powell A.J."/>
            <person name="Barry K."/>
            <person name="Miller A.N."/>
            <person name="Grigoriev I.V."/>
            <person name="Debuchy R."/>
            <person name="Gladieux P."/>
            <person name="Hiltunen Thoren M."/>
            <person name="Johannesson H."/>
        </authorList>
    </citation>
    <scope>NUCLEOTIDE SEQUENCE</scope>
    <source>
        <strain evidence="3">CBS 314.62</strain>
    </source>
</reference>
<dbReference type="PANTHER" id="PTHR31896:SF64">
    <property type="entry name" value="TRICHOTHECENE 3-O-ACETYLTRANSFERASE"/>
    <property type="match status" value="1"/>
</dbReference>
<sequence>MALYQDVIGQLPILKTYNHGSLGFPVPDESARDSLVQALQAAADKIAASFPWLAGAVAHEGVAPGNSGLFRPIPWPATATAPNKILHVRYCDDVAPSFDDILAAGAPVSMLDGKLLAPYDGFPTRYAESPQTPAPVIATQATFIRGGVILTFCSQHNMIDATGMFQIINMFATALNGEAFTPQAIESGNRDRASVIPLLAPGEPAKDLQHLKLAHPLTFPLPLPPSTPGKKPTWAYFRLFRAAVPAIKAKASERDGYDPAVPFLSSNDALSAFYWKCLSSVRLRNGRSAETVSKFSRAIDARRVMGVPQEYLGHMVFHSATRMALGVVAAAPLSTLACALRRDLNEANTVLAVRSYATLIANEPDKARVLYGGGRGDPDVDVGASAVPQSDAAGVPYGPLGVPAFGRRPNLAPILGCLYFMPPEGGEMMVSVCLREDDLEGLRRHPEWSRITEFIG</sequence>
<dbReference type="InterPro" id="IPR054710">
    <property type="entry name" value="Tri101-like_N"/>
</dbReference>
<gene>
    <name evidence="3" type="ORF">B0T22DRAFT_500945</name>
</gene>
<accession>A0AAE0X239</accession>
<dbReference type="GO" id="GO:0016740">
    <property type="term" value="F:transferase activity"/>
    <property type="evidence" value="ECO:0007669"/>
    <property type="project" value="UniProtKB-KW"/>
</dbReference>
<dbReference type="EMBL" id="JAULSO010000004">
    <property type="protein sequence ID" value="KAK3683407.1"/>
    <property type="molecule type" value="Genomic_DNA"/>
</dbReference>
<dbReference type="InterPro" id="IPR051283">
    <property type="entry name" value="Sec_Metabolite_Acyltrans"/>
</dbReference>
<evidence type="ECO:0000256" key="1">
    <source>
        <dbReference type="ARBA" id="ARBA00022679"/>
    </source>
</evidence>
<dbReference type="PANTHER" id="PTHR31896">
    <property type="entry name" value="FAMILY REGULATORY PROTEIN, PUTATIVE (AFU_ORTHOLOGUE AFUA_3G14730)-RELATED"/>
    <property type="match status" value="1"/>
</dbReference>
<feature type="domain" description="Trichothecene 3-O-acetyltransferase-like N-terminal" evidence="2">
    <location>
        <begin position="19"/>
        <end position="174"/>
    </location>
</feature>
<evidence type="ECO:0000259" key="2">
    <source>
        <dbReference type="Pfam" id="PF22664"/>
    </source>
</evidence>